<reference evidence="6" key="1">
    <citation type="journal article" date="2019" name="bioRxiv">
        <title>The Genome of the Zebra Mussel, Dreissena polymorpha: A Resource for Invasive Species Research.</title>
        <authorList>
            <person name="McCartney M.A."/>
            <person name="Auch B."/>
            <person name="Kono T."/>
            <person name="Mallez S."/>
            <person name="Zhang Y."/>
            <person name="Obille A."/>
            <person name="Becker A."/>
            <person name="Abrahante J.E."/>
            <person name="Garbe J."/>
            <person name="Badalamenti J.P."/>
            <person name="Herman A."/>
            <person name="Mangelson H."/>
            <person name="Liachko I."/>
            <person name="Sullivan S."/>
            <person name="Sone E.D."/>
            <person name="Koren S."/>
            <person name="Silverstein K.A.T."/>
            <person name="Beckman K.B."/>
            <person name="Gohl D.M."/>
        </authorList>
    </citation>
    <scope>NUCLEOTIDE SEQUENCE</scope>
    <source>
        <strain evidence="6">Duluth1</strain>
        <tissue evidence="6">Whole animal</tissue>
    </source>
</reference>
<evidence type="ECO:0000256" key="4">
    <source>
        <dbReference type="SAM" id="MobiDB-lite"/>
    </source>
</evidence>
<dbReference type="Proteomes" id="UP000828390">
    <property type="component" value="Unassembled WGS sequence"/>
</dbReference>
<accession>A0A9D4S8J9</accession>
<feature type="domain" description="AIG1-type G" evidence="5">
    <location>
        <begin position="5"/>
        <end position="147"/>
    </location>
</feature>
<name>A0A9D4S8J9_DREPO</name>
<dbReference type="GO" id="GO:0005525">
    <property type="term" value="F:GTP binding"/>
    <property type="evidence" value="ECO:0007669"/>
    <property type="project" value="InterPro"/>
</dbReference>
<dbReference type="Gene3D" id="3.40.50.300">
    <property type="entry name" value="P-loop containing nucleotide triphosphate hydrolases"/>
    <property type="match status" value="1"/>
</dbReference>
<dbReference type="InterPro" id="IPR006703">
    <property type="entry name" value="G_AIG1"/>
</dbReference>
<keyword evidence="3" id="KW-0175">Coiled coil</keyword>
<sequence>MDPSSQNNADLKEQLLQAEKILHPGFHALCFVIDPNKITDLKDQFQCTMEYFGDDVGDYAFVIITFTKSEDDLEKRFPSIVQDKHAEFTSVFKFCIFKQLYIDNKVTQTEKEEMIKDIFASIDSANVRKFTPHFSSRFKQETQAAEALRATEALRAAEAAAAAEAVRAAKDAEDAIKAAEAAKTTTAMKTAEEARARADAFKAAAEAAAKAAKDEISKMAKAAKAERKAAEAERQREKILQDQANEAYKKEVETRQGESIKKLELLLAEFQSKANKDFAARRELQQRLDAAERRAAEAEARADEKSCTVM</sequence>
<proteinExistence type="inferred from homology"/>
<dbReference type="Pfam" id="PF04548">
    <property type="entry name" value="AIG1"/>
    <property type="match status" value="1"/>
</dbReference>
<comment type="similarity">
    <text evidence="1">Belongs to the TRAFAC class TrmE-Era-EngA-EngB-Septin-like GTPase superfamily. AIG1/Toc34/Toc159-like paraseptin GTPase family. IAN subfamily.</text>
</comment>
<organism evidence="6 7">
    <name type="scientific">Dreissena polymorpha</name>
    <name type="common">Zebra mussel</name>
    <name type="synonym">Mytilus polymorpha</name>
    <dbReference type="NCBI Taxonomy" id="45954"/>
    <lineage>
        <taxon>Eukaryota</taxon>
        <taxon>Metazoa</taxon>
        <taxon>Spiralia</taxon>
        <taxon>Lophotrochozoa</taxon>
        <taxon>Mollusca</taxon>
        <taxon>Bivalvia</taxon>
        <taxon>Autobranchia</taxon>
        <taxon>Heteroconchia</taxon>
        <taxon>Euheterodonta</taxon>
        <taxon>Imparidentia</taxon>
        <taxon>Neoheterodontei</taxon>
        <taxon>Myida</taxon>
        <taxon>Dreissenoidea</taxon>
        <taxon>Dreissenidae</taxon>
        <taxon>Dreissena</taxon>
    </lineage>
</organism>
<feature type="region of interest" description="Disordered" evidence="4">
    <location>
        <begin position="290"/>
        <end position="310"/>
    </location>
</feature>
<keyword evidence="2" id="KW-0547">Nucleotide-binding</keyword>
<dbReference type="AlphaFoldDB" id="A0A9D4S8J9"/>
<evidence type="ECO:0000259" key="5">
    <source>
        <dbReference type="Pfam" id="PF04548"/>
    </source>
</evidence>
<evidence type="ECO:0000313" key="6">
    <source>
        <dbReference type="EMBL" id="KAH3893672.1"/>
    </source>
</evidence>
<evidence type="ECO:0000256" key="1">
    <source>
        <dbReference type="ARBA" id="ARBA00008535"/>
    </source>
</evidence>
<gene>
    <name evidence="6" type="ORF">DPMN_017822</name>
</gene>
<dbReference type="InterPro" id="IPR027417">
    <property type="entry name" value="P-loop_NTPase"/>
</dbReference>
<reference evidence="6" key="2">
    <citation type="submission" date="2020-11" db="EMBL/GenBank/DDBJ databases">
        <authorList>
            <person name="McCartney M.A."/>
            <person name="Auch B."/>
            <person name="Kono T."/>
            <person name="Mallez S."/>
            <person name="Becker A."/>
            <person name="Gohl D.M."/>
            <person name="Silverstein K.A.T."/>
            <person name="Koren S."/>
            <person name="Bechman K.B."/>
            <person name="Herman A."/>
            <person name="Abrahante J.E."/>
            <person name="Garbe J."/>
        </authorList>
    </citation>
    <scope>NUCLEOTIDE SEQUENCE</scope>
    <source>
        <strain evidence="6">Duluth1</strain>
        <tissue evidence="6">Whole animal</tissue>
    </source>
</reference>
<evidence type="ECO:0000256" key="3">
    <source>
        <dbReference type="SAM" id="Coils"/>
    </source>
</evidence>
<protein>
    <recommendedName>
        <fullName evidence="5">AIG1-type G domain-containing protein</fullName>
    </recommendedName>
</protein>
<feature type="coiled-coil region" evidence="3">
    <location>
        <begin position="162"/>
        <end position="247"/>
    </location>
</feature>
<dbReference type="EMBL" id="JAIWYP010000001">
    <property type="protein sequence ID" value="KAH3893672.1"/>
    <property type="molecule type" value="Genomic_DNA"/>
</dbReference>
<evidence type="ECO:0000313" key="7">
    <source>
        <dbReference type="Proteomes" id="UP000828390"/>
    </source>
</evidence>
<comment type="caution">
    <text evidence="6">The sequence shown here is derived from an EMBL/GenBank/DDBJ whole genome shotgun (WGS) entry which is preliminary data.</text>
</comment>
<keyword evidence="7" id="KW-1185">Reference proteome</keyword>
<evidence type="ECO:0000256" key="2">
    <source>
        <dbReference type="ARBA" id="ARBA00022741"/>
    </source>
</evidence>